<dbReference type="Proteomes" id="UP000679691">
    <property type="component" value="Unassembled WGS sequence"/>
</dbReference>
<protein>
    <recommendedName>
        <fullName evidence="1">SpoVT-AbrB domain-containing protein</fullName>
    </recommendedName>
</protein>
<dbReference type="InterPro" id="IPR037914">
    <property type="entry name" value="SpoVT-AbrB_sf"/>
</dbReference>
<dbReference type="Gene3D" id="2.10.260.10">
    <property type="match status" value="1"/>
</dbReference>
<dbReference type="RefSeq" id="WP_353545450.1">
    <property type="nucleotide sequence ID" value="NZ_JAGKSB010000001.1"/>
</dbReference>
<comment type="caution">
    <text evidence="2">The sequence shown here is derived from an EMBL/GenBank/DDBJ whole genome shotgun (WGS) entry which is preliminary data.</text>
</comment>
<sequence>MKTKIRKIGNSFGIIIGKQILDQLHITDEVSLSVKDSKIIIEAVKPKHRENWEEMLLKANSLKDKEVLEYFDNDFDKTEWTW</sequence>
<dbReference type="InterPro" id="IPR007159">
    <property type="entry name" value="SpoVT-AbrB_dom"/>
</dbReference>
<dbReference type="EMBL" id="JAGKSB010000001">
    <property type="protein sequence ID" value="MBP3941961.1"/>
    <property type="molecule type" value="Genomic_DNA"/>
</dbReference>
<dbReference type="AlphaFoldDB" id="A0A8T4HAZ4"/>
<name>A0A8T4HAZ4_9SPHI</name>
<evidence type="ECO:0000313" key="3">
    <source>
        <dbReference type="Proteomes" id="UP000679691"/>
    </source>
</evidence>
<evidence type="ECO:0000313" key="2">
    <source>
        <dbReference type="EMBL" id="MBP3941961.1"/>
    </source>
</evidence>
<evidence type="ECO:0000259" key="1">
    <source>
        <dbReference type="SMART" id="SM00966"/>
    </source>
</evidence>
<dbReference type="SUPFAM" id="SSF89447">
    <property type="entry name" value="AbrB/MazE/MraZ-like"/>
    <property type="match status" value="1"/>
</dbReference>
<gene>
    <name evidence="2" type="ORF">J5U18_00030</name>
</gene>
<keyword evidence="3" id="KW-1185">Reference proteome</keyword>
<organism evidence="2 3">
    <name type="scientific">Rhinopithecimicrobium faecis</name>
    <dbReference type="NCBI Taxonomy" id="2820698"/>
    <lineage>
        <taxon>Bacteria</taxon>
        <taxon>Pseudomonadati</taxon>
        <taxon>Bacteroidota</taxon>
        <taxon>Sphingobacteriia</taxon>
        <taxon>Sphingobacteriales</taxon>
        <taxon>Sphingobacteriaceae</taxon>
        <taxon>Rhinopithecimicrobium</taxon>
    </lineage>
</organism>
<accession>A0A8T4HAZ4</accession>
<reference evidence="2" key="1">
    <citation type="submission" date="2021-03" db="EMBL/GenBank/DDBJ databases">
        <authorList>
            <person name="Lu T."/>
            <person name="Wang Q."/>
            <person name="Han X."/>
        </authorList>
    </citation>
    <scope>NUCLEOTIDE SEQUENCE</scope>
    <source>
        <strain evidence="2">WQ 2009</strain>
    </source>
</reference>
<proteinExistence type="predicted"/>
<dbReference type="GO" id="GO:0003677">
    <property type="term" value="F:DNA binding"/>
    <property type="evidence" value="ECO:0007669"/>
    <property type="project" value="InterPro"/>
</dbReference>
<dbReference type="SMART" id="SM00966">
    <property type="entry name" value="SpoVT_AbrB"/>
    <property type="match status" value="1"/>
</dbReference>
<feature type="domain" description="SpoVT-AbrB" evidence="1">
    <location>
        <begin position="6"/>
        <end position="49"/>
    </location>
</feature>